<feature type="region of interest" description="Disordered" evidence="1">
    <location>
        <begin position="135"/>
        <end position="200"/>
    </location>
</feature>
<feature type="compositionally biased region" description="Gly residues" evidence="1">
    <location>
        <begin position="135"/>
        <end position="159"/>
    </location>
</feature>
<dbReference type="EMBL" id="JACHZG010000001">
    <property type="protein sequence ID" value="MBB3326447.1"/>
    <property type="molecule type" value="Genomic_DNA"/>
</dbReference>
<dbReference type="AlphaFoldDB" id="A0A7W5JVB2"/>
<dbReference type="Proteomes" id="UP000565572">
    <property type="component" value="Unassembled WGS sequence"/>
</dbReference>
<accession>A0A7W5JVB2</accession>
<sequence length="262" mass="25726">MRWSRHPDNTSLGELMNSQPDTSDNTTPSDTSTAILSSDGKPDEETRIRLWPGDYMDDSTASASGAGEGTNHNDAVPDGGDSFLDDEDYLPQERRGPSRLTVGLIAALVLALGVLGGVWVEKQLGSANSAVGQGMPGGASGQGFPNGGTGGQGMPGGTSSGQALPGGAASGSTGNQAGAGGRSGGGSTAPSTPVVVGTVSSSGTKSLVVTDLGGTKHTVVITSTTTVTAPYGHNSLEAGDTVAVTGTTTSDGSVTATSVTVS</sequence>
<protein>
    <recommendedName>
        <fullName evidence="5">DUF5666 domain-containing protein</fullName>
    </recommendedName>
</protein>
<gene>
    <name evidence="3" type="ORF">FHX39_001391</name>
</gene>
<keyword evidence="2" id="KW-0472">Membrane</keyword>
<feature type="compositionally biased region" description="Polar residues" evidence="1">
    <location>
        <begin position="9"/>
        <end position="19"/>
    </location>
</feature>
<feature type="transmembrane region" description="Helical" evidence="2">
    <location>
        <begin position="100"/>
        <end position="120"/>
    </location>
</feature>
<name>A0A7W5JVB2_9ACTN</name>
<proteinExistence type="predicted"/>
<reference evidence="3 4" key="1">
    <citation type="submission" date="2020-08" db="EMBL/GenBank/DDBJ databases">
        <title>Sequencing the genomes of 1000 actinobacteria strains.</title>
        <authorList>
            <person name="Klenk H.-P."/>
        </authorList>
    </citation>
    <scope>NUCLEOTIDE SEQUENCE [LARGE SCALE GENOMIC DNA]</scope>
    <source>
        <strain evidence="3 4">DSM 11053</strain>
    </source>
</reference>
<feature type="compositionally biased region" description="Low complexity" evidence="1">
    <location>
        <begin position="20"/>
        <end position="33"/>
    </location>
</feature>
<evidence type="ECO:0000313" key="4">
    <source>
        <dbReference type="Proteomes" id="UP000565572"/>
    </source>
</evidence>
<comment type="caution">
    <text evidence="3">The sequence shown here is derived from an EMBL/GenBank/DDBJ whole genome shotgun (WGS) entry which is preliminary data.</text>
</comment>
<evidence type="ECO:0008006" key="5">
    <source>
        <dbReference type="Google" id="ProtNLM"/>
    </source>
</evidence>
<organism evidence="3 4">
    <name type="scientific">Microlunatus antarcticus</name>
    <dbReference type="NCBI Taxonomy" id="53388"/>
    <lineage>
        <taxon>Bacteria</taxon>
        <taxon>Bacillati</taxon>
        <taxon>Actinomycetota</taxon>
        <taxon>Actinomycetes</taxon>
        <taxon>Propionibacteriales</taxon>
        <taxon>Propionibacteriaceae</taxon>
        <taxon>Microlunatus</taxon>
    </lineage>
</organism>
<feature type="compositionally biased region" description="Low complexity" evidence="1">
    <location>
        <begin position="188"/>
        <end position="200"/>
    </location>
</feature>
<evidence type="ECO:0000256" key="2">
    <source>
        <dbReference type="SAM" id="Phobius"/>
    </source>
</evidence>
<feature type="compositionally biased region" description="Gly residues" evidence="1">
    <location>
        <begin position="177"/>
        <end position="187"/>
    </location>
</feature>
<evidence type="ECO:0000256" key="1">
    <source>
        <dbReference type="SAM" id="MobiDB-lite"/>
    </source>
</evidence>
<dbReference type="RefSeq" id="WP_183337393.1">
    <property type="nucleotide sequence ID" value="NZ_JACHZG010000001.1"/>
</dbReference>
<feature type="region of interest" description="Disordered" evidence="1">
    <location>
        <begin position="1"/>
        <end position="92"/>
    </location>
</feature>
<keyword evidence="4" id="KW-1185">Reference proteome</keyword>
<evidence type="ECO:0000313" key="3">
    <source>
        <dbReference type="EMBL" id="MBB3326447.1"/>
    </source>
</evidence>
<keyword evidence="2" id="KW-0812">Transmembrane</keyword>
<keyword evidence="2" id="KW-1133">Transmembrane helix</keyword>